<dbReference type="Gene3D" id="2.30.30.40">
    <property type="entry name" value="SH3 Domains"/>
    <property type="match status" value="1"/>
</dbReference>
<dbReference type="EMBL" id="JACJQH010000033">
    <property type="protein sequence ID" value="MBD2197899.1"/>
    <property type="molecule type" value="Genomic_DNA"/>
</dbReference>
<dbReference type="InterPro" id="IPR037006">
    <property type="entry name" value="CheA-like_homodim_sf"/>
</dbReference>
<dbReference type="CDD" id="cd00731">
    <property type="entry name" value="CheA_reg"/>
    <property type="match status" value="1"/>
</dbReference>
<feature type="domain" description="Histidine kinase" evidence="11">
    <location>
        <begin position="2034"/>
        <end position="2280"/>
    </location>
</feature>
<dbReference type="InterPro" id="IPR036641">
    <property type="entry name" value="HPT_dom_sf"/>
</dbReference>
<gene>
    <name evidence="15" type="ORF">H6G24_20700</name>
</gene>
<feature type="domain" description="HPt" evidence="14">
    <location>
        <begin position="2"/>
        <end position="106"/>
    </location>
</feature>
<accession>A0ABR8ADS2</accession>
<feature type="region of interest" description="Disordered" evidence="10">
    <location>
        <begin position="182"/>
        <end position="202"/>
    </location>
</feature>
<keyword evidence="3 8" id="KW-0597">Phosphoprotein</keyword>
<evidence type="ECO:0000256" key="7">
    <source>
        <dbReference type="PROSITE-ProRule" id="PRU00110"/>
    </source>
</evidence>
<keyword evidence="9" id="KW-0175">Coiled coil</keyword>
<dbReference type="PROSITE" id="PS50894">
    <property type="entry name" value="HPT"/>
    <property type="match status" value="1"/>
</dbReference>
<sequence length="2584" mass="281332">MLPEQQQRILGYFIEEARDHLNTIEQGLLNLQSTLNDPEMINEVFRAAHSIKGGAAMLGLNSIQHTSHRLEDCFKILKENPIEVDQKLESLFLGVADTLKALLENLSGPYGLSEETANNLMSETEPVFQWLNQHLELLVQQATNGVDSKAKEVRPAFADNSHTLTEIFMQRDFSDAEEDNSIVSGETSKKAPQETTAPTVAKKQQNWSEFQIQVMQTLREMLQLFKQGTTPQSRQSLQQCCQQLLQLGEAFNLPKWCNLCKAVTNAIANPDNSYLTLAKIVITEIKTAQELVLQEKDADIVISQQLEVLLSFPDVELFEMETTDLVDTSEPDLFADNDDNAIAAELPATTNDVVNDNTDSINNLFTLSEPPQQEQAIPSAKDNTTTELPLLFNSISSNEDDTPLSHRHRDPKGPEVGIAELNTLADLFEGETPELDETWQQEEILDINAASNLGIDINSSDTDDTDSDLADLLSFDDDKSIDYSQNTIIQTEDFGALFGEISPEKEKSIPPASEIPENHLVNQNINLENHDDESLEEFADILLEYPGDIAPPDVVKDLLELALDENKILLDGELKQINDEAITGAEIYHKETTDLNNVFSDNLQDNSLEEITPVRESKLDSPQPELLAVDNLFTEILENTQNSANKSEIPDLSNNSPKITREVPSATENLPNFWDEDAQTEQQLELDAAIEQDVAQALEESLFTAANDFFSDSESLLSPPPTTFDLEDFDQTILQTDEQIDLILSADAGMDLFAKLTSTETTNIPVVNGQEEPAIDISSLLAETSDVSDGLRQSTTLSSTSLPPEPLDFTPEFTNQPTENLLANASSSVNNLDDDLFNIDTPETTVVDNTKESTVDSALDFAGLDGFDTPELTVGEPPVLNLDNQESVVDSALDFGELDAFATPATTAETPGLNLNNQESLADSTLDFGGLDVFDTPQLTVGEPPALNLDNQESVVDGELDFGGLDAFDTPELTVSETPALNLDNQESLADSTLDFGGLDVFDTPQLTVGEPPALNLDNQESVTDSELDFGGLDAFDNPELTVSETPALNLDNQESVTDSELDFGGLDAFDTPELAVAETPVLNLDNQESAVDSALDFGGLDAFDNPELTIAETPALNLDNQESVADSELDFGGLDAFDTPELTVGEPPVLNLDNQESAVDSTLDFGGLDAFDNPELTIAETPVLNLNNQESAVDNALDFGGLDVFDTPATTAETPVLNLNNQESAVDSALDFGGLDVFDTPATTAENPVLNLDNRESVADSELDFGGLDAFDDTPGLNLDNQESVVDGALDFGGLDAFDNPELTVGEPPVLNLDNQESVVDTALDFGGLDAFDTPELTVGEPPVLNLDNQESVVDSALDFGGLDAFDTPELTVAETPVLNLNNQESVTDSELDFGGLDAFDTPELTVGEPPVLNLNNQESVTDSELDFGGLDAFDTPELTVAETPVLNLDNQESAVDSALDFGGLDAFDNPELTVDEPPVLNLDNQESVVDTSLDFGGLDAFDTPELTVGEPPVLNLDNQESAVDSALDFGGLDAFDNPELTVGEPPVLNLDNQESVVDTSLDFGGLDAFDTPELTVGEPPVLNLDNQESVADGALDFGGLDAFDTPELTVGEPPVLNLDNQESVTDGELDFGGLDAFDNPEFTIAETPALNLDNQESVADGALDFGGLDAFDTPELTVSETPALNLDNQESAVDSAIDFGGLDAFDTPELTVDETSGLNLEAELSEHNLNVNSAEISDLQQFPANLELEESLKTVADDTELSLIDEFSETENTLQEFAGLEDLLQENTATPENSVELNLEEQPEAEKIAEQDNLVVANNNLEVASEVGAVDEFADLETLLKEEFTSPIPDEDFAALEALLDTPKDDNNLLIPAPVYPHKQQPVTPANSSNTVSVPEIEDEFGDLEKLLAEADQTISHSPSIKPNANKTPRPSTRRPARFEETMKVPVKQLDDMSNLVGELVVNRNTLEQDQERLRQSLDNLLIQVQQLSDVGARMQELYERSLLEASLLATRKNKETDVSAGDSNSERGFSELEMDRFTPFHTLSQEMIEMIVRVRESASDIDFVTEETERVARQFRQVTTQLQEGLTRARMVPFSQAIDRLRRGVRDNAIKYGKQVELVIEGGDTLIDKMILDHLTDPLTHMLNNAIAHGIETPEVRQAAGKKPVGEITIRAFHQGNQTVISVGDDGAGIDTERIKAKALRLGMLTPEEAKAITRIEIYDLLFQSGFSIKDKADEISGRGVGMDVVRSEISEIRGAVNTDSTLGKGTTFTIRLPLTLSICKALCCVSDRARIAFPMDGVEDTLDIPVKNIQETADGQSFIAWRDTILPFRPLKEILAFNRTLSRGNVYGGNRDDDMVSVVVVRSGNNMIALQIDQVLSEQEIVIKQFEGPAPKPLGVAGATVLGDGRIMPIADVLEIIDIFQGRMLKQTGGSIWQQKTTPPVPEVQVVKIDPTVLIVDDSITVRELLSLTFNKAGYRVEQARDGQEAWDKLRSGLPCDIVFCDIEMPRCDGLELLSRIQKDNHLNQLPIAMLTSRGADKHRQMAIQLGASGYFTKPYLEEALLEAAVRMLKGEKLIHGTGA</sequence>
<evidence type="ECO:0000256" key="2">
    <source>
        <dbReference type="ARBA" id="ARBA00012438"/>
    </source>
</evidence>
<evidence type="ECO:0000313" key="16">
    <source>
        <dbReference type="Proteomes" id="UP000658514"/>
    </source>
</evidence>
<dbReference type="Proteomes" id="UP000658514">
    <property type="component" value="Unassembled WGS sequence"/>
</dbReference>
<dbReference type="InterPro" id="IPR008207">
    <property type="entry name" value="Sig_transdc_His_kin_Hpt_dom"/>
</dbReference>
<feature type="domain" description="CheW-like" evidence="13">
    <location>
        <begin position="2282"/>
        <end position="2426"/>
    </location>
</feature>
<dbReference type="InterPro" id="IPR001789">
    <property type="entry name" value="Sig_transdc_resp-reg_receiver"/>
</dbReference>
<dbReference type="Pfam" id="PF01627">
    <property type="entry name" value="Hpt"/>
    <property type="match status" value="1"/>
</dbReference>
<dbReference type="CDD" id="cd00088">
    <property type="entry name" value="HPT"/>
    <property type="match status" value="1"/>
</dbReference>
<dbReference type="InterPro" id="IPR036061">
    <property type="entry name" value="CheW-like_dom_sf"/>
</dbReference>
<evidence type="ECO:0000256" key="8">
    <source>
        <dbReference type="PROSITE-ProRule" id="PRU00169"/>
    </source>
</evidence>
<feature type="region of interest" description="Disordered" evidence="10">
    <location>
        <begin position="1916"/>
        <end position="1937"/>
    </location>
</feature>
<dbReference type="InterPro" id="IPR004105">
    <property type="entry name" value="CheA-like_dim"/>
</dbReference>
<dbReference type="PROSITE" id="PS50851">
    <property type="entry name" value="CHEW"/>
    <property type="match status" value="1"/>
</dbReference>
<dbReference type="SUPFAM" id="SSF47226">
    <property type="entry name" value="Histidine-containing phosphotransfer domain, HPT domain"/>
    <property type="match status" value="1"/>
</dbReference>
<dbReference type="PANTHER" id="PTHR43395">
    <property type="entry name" value="SENSOR HISTIDINE KINASE CHEA"/>
    <property type="match status" value="1"/>
</dbReference>
<dbReference type="Pfam" id="PF01584">
    <property type="entry name" value="CheW"/>
    <property type="match status" value="1"/>
</dbReference>
<evidence type="ECO:0000256" key="3">
    <source>
        <dbReference type="ARBA" id="ARBA00022553"/>
    </source>
</evidence>
<dbReference type="InterPro" id="IPR002545">
    <property type="entry name" value="CheW-lke_dom"/>
</dbReference>
<dbReference type="EC" id="2.7.13.3" evidence="2"/>
<evidence type="ECO:0000259" key="12">
    <source>
        <dbReference type="PROSITE" id="PS50110"/>
    </source>
</evidence>
<evidence type="ECO:0000259" key="11">
    <source>
        <dbReference type="PROSITE" id="PS50109"/>
    </source>
</evidence>
<dbReference type="InterPro" id="IPR051315">
    <property type="entry name" value="Bact_Chemotaxis_CheA"/>
</dbReference>
<feature type="domain" description="Response regulatory" evidence="12">
    <location>
        <begin position="2456"/>
        <end position="2573"/>
    </location>
</feature>
<feature type="modified residue" description="Phosphohistidine" evidence="7">
    <location>
        <position position="49"/>
    </location>
</feature>
<feature type="compositionally biased region" description="Polar residues" evidence="10">
    <location>
        <begin position="1916"/>
        <end position="1933"/>
    </location>
</feature>
<evidence type="ECO:0000256" key="5">
    <source>
        <dbReference type="ARBA" id="ARBA00022777"/>
    </source>
</evidence>
<dbReference type="SMART" id="SM00387">
    <property type="entry name" value="HATPase_c"/>
    <property type="match status" value="1"/>
</dbReference>
<dbReference type="CDD" id="cd16916">
    <property type="entry name" value="HATPase_CheA-like"/>
    <property type="match status" value="1"/>
</dbReference>
<dbReference type="InterPro" id="IPR036097">
    <property type="entry name" value="HisK_dim/P_sf"/>
</dbReference>
<evidence type="ECO:0000259" key="14">
    <source>
        <dbReference type="PROSITE" id="PS50894"/>
    </source>
</evidence>
<dbReference type="PROSITE" id="PS50110">
    <property type="entry name" value="RESPONSE_REGULATORY"/>
    <property type="match status" value="1"/>
</dbReference>
<keyword evidence="5" id="KW-0418">Kinase</keyword>
<dbReference type="InterPro" id="IPR036890">
    <property type="entry name" value="HATPase_C_sf"/>
</dbReference>
<dbReference type="PROSITE" id="PS50109">
    <property type="entry name" value="HIS_KIN"/>
    <property type="match status" value="1"/>
</dbReference>
<dbReference type="SUPFAM" id="SSF47384">
    <property type="entry name" value="Homodimeric domain of signal transducing histidine kinase"/>
    <property type="match status" value="1"/>
</dbReference>
<dbReference type="Gene3D" id="3.40.50.2300">
    <property type="match status" value="1"/>
</dbReference>
<dbReference type="SMART" id="SM01231">
    <property type="entry name" value="H-kinase_dim"/>
    <property type="match status" value="1"/>
</dbReference>
<feature type="coiled-coil region" evidence="9">
    <location>
        <begin position="1966"/>
        <end position="1993"/>
    </location>
</feature>
<protein>
    <recommendedName>
        <fullName evidence="2">histidine kinase</fullName>
        <ecNumber evidence="2">2.7.13.3</ecNumber>
    </recommendedName>
</protein>
<evidence type="ECO:0000256" key="1">
    <source>
        <dbReference type="ARBA" id="ARBA00000085"/>
    </source>
</evidence>
<keyword evidence="16" id="KW-1185">Reference proteome</keyword>
<evidence type="ECO:0000313" key="15">
    <source>
        <dbReference type="EMBL" id="MBD2197899.1"/>
    </source>
</evidence>
<feature type="modified residue" description="4-aspartylphosphate" evidence="8">
    <location>
        <position position="2506"/>
    </location>
</feature>
<dbReference type="InterPro" id="IPR004358">
    <property type="entry name" value="Sig_transdc_His_kin-like_C"/>
</dbReference>
<dbReference type="Pfam" id="PF02895">
    <property type="entry name" value="H-kinase_dim"/>
    <property type="match status" value="1"/>
</dbReference>
<feature type="region of interest" description="Disordered" evidence="10">
    <location>
        <begin position="396"/>
        <end position="415"/>
    </location>
</feature>
<evidence type="ECO:0000256" key="6">
    <source>
        <dbReference type="ARBA" id="ARBA00023012"/>
    </source>
</evidence>
<dbReference type="RefSeq" id="WP_190545210.1">
    <property type="nucleotide sequence ID" value="NZ_CAWPNO010000066.1"/>
</dbReference>
<dbReference type="Pfam" id="PF02518">
    <property type="entry name" value="HATPase_c"/>
    <property type="match status" value="1"/>
</dbReference>
<dbReference type="Pfam" id="PF00072">
    <property type="entry name" value="Response_reg"/>
    <property type="match status" value="1"/>
</dbReference>
<dbReference type="PANTHER" id="PTHR43395:SF1">
    <property type="entry name" value="CHEMOTAXIS PROTEIN CHEA"/>
    <property type="match status" value="1"/>
</dbReference>
<evidence type="ECO:0000256" key="9">
    <source>
        <dbReference type="SAM" id="Coils"/>
    </source>
</evidence>
<evidence type="ECO:0000259" key="13">
    <source>
        <dbReference type="PROSITE" id="PS50851"/>
    </source>
</evidence>
<evidence type="ECO:0000256" key="10">
    <source>
        <dbReference type="SAM" id="MobiDB-lite"/>
    </source>
</evidence>
<dbReference type="Gene3D" id="1.10.287.560">
    <property type="entry name" value="Histidine kinase CheA-like, homodimeric domain"/>
    <property type="match status" value="1"/>
</dbReference>
<comment type="catalytic activity">
    <reaction evidence="1">
        <text>ATP + protein L-histidine = ADP + protein N-phospho-L-histidine.</text>
        <dbReference type="EC" id="2.7.13.3"/>
    </reaction>
</comment>
<dbReference type="Gene3D" id="1.20.120.160">
    <property type="entry name" value="HPT domain"/>
    <property type="match status" value="1"/>
</dbReference>
<dbReference type="InterPro" id="IPR011006">
    <property type="entry name" value="CheY-like_superfamily"/>
</dbReference>
<dbReference type="InterPro" id="IPR005467">
    <property type="entry name" value="His_kinase_dom"/>
</dbReference>
<evidence type="ECO:0000256" key="4">
    <source>
        <dbReference type="ARBA" id="ARBA00022679"/>
    </source>
</evidence>
<proteinExistence type="predicted"/>
<name>A0ABR8ADS2_9CYAN</name>
<dbReference type="SMART" id="SM00073">
    <property type="entry name" value="HPT"/>
    <property type="match status" value="1"/>
</dbReference>
<keyword evidence="4" id="KW-0808">Transferase</keyword>
<keyword evidence="6" id="KW-0902">Two-component regulatory system</keyword>
<organism evidence="15 16">
    <name type="scientific">Calothrix parietina FACHB-288</name>
    <dbReference type="NCBI Taxonomy" id="2692896"/>
    <lineage>
        <taxon>Bacteria</taxon>
        <taxon>Bacillati</taxon>
        <taxon>Cyanobacteriota</taxon>
        <taxon>Cyanophyceae</taxon>
        <taxon>Nostocales</taxon>
        <taxon>Calotrichaceae</taxon>
        <taxon>Calothrix</taxon>
    </lineage>
</organism>
<dbReference type="SUPFAM" id="SSF55874">
    <property type="entry name" value="ATPase domain of HSP90 chaperone/DNA topoisomerase II/histidine kinase"/>
    <property type="match status" value="1"/>
</dbReference>
<dbReference type="SMART" id="SM00448">
    <property type="entry name" value="REC"/>
    <property type="match status" value="1"/>
</dbReference>
<comment type="caution">
    <text evidence="15">The sequence shown here is derived from an EMBL/GenBank/DDBJ whole genome shotgun (WGS) entry which is preliminary data.</text>
</comment>
<feature type="compositionally biased region" description="Polar residues" evidence="10">
    <location>
        <begin position="193"/>
        <end position="202"/>
    </location>
</feature>
<dbReference type="PRINTS" id="PR00344">
    <property type="entry name" value="BCTRLSENSOR"/>
</dbReference>
<dbReference type="Gene3D" id="3.30.565.10">
    <property type="entry name" value="Histidine kinase-like ATPase, C-terminal domain"/>
    <property type="match status" value="1"/>
</dbReference>
<dbReference type="CDD" id="cd00156">
    <property type="entry name" value="REC"/>
    <property type="match status" value="1"/>
</dbReference>
<reference evidence="15 16" key="1">
    <citation type="journal article" date="2020" name="ISME J.">
        <title>Comparative genomics reveals insights into cyanobacterial evolution and habitat adaptation.</title>
        <authorList>
            <person name="Chen M.Y."/>
            <person name="Teng W.K."/>
            <person name="Zhao L."/>
            <person name="Hu C.X."/>
            <person name="Zhou Y.K."/>
            <person name="Han B.P."/>
            <person name="Song L.R."/>
            <person name="Shu W.S."/>
        </authorList>
    </citation>
    <scope>NUCLEOTIDE SEQUENCE [LARGE SCALE GENOMIC DNA]</scope>
    <source>
        <strain evidence="15 16">FACHB-288</strain>
    </source>
</reference>
<dbReference type="SUPFAM" id="SSF50341">
    <property type="entry name" value="CheW-like"/>
    <property type="match status" value="1"/>
</dbReference>
<dbReference type="SUPFAM" id="SSF52172">
    <property type="entry name" value="CheY-like"/>
    <property type="match status" value="1"/>
</dbReference>
<dbReference type="InterPro" id="IPR003594">
    <property type="entry name" value="HATPase_dom"/>
</dbReference>
<dbReference type="SMART" id="SM00260">
    <property type="entry name" value="CheW"/>
    <property type="match status" value="1"/>
</dbReference>